<evidence type="ECO:0000256" key="3">
    <source>
        <dbReference type="ARBA" id="ARBA00023125"/>
    </source>
</evidence>
<dbReference type="SUPFAM" id="SSF53822">
    <property type="entry name" value="Periplasmic binding protein-like I"/>
    <property type="match status" value="1"/>
</dbReference>
<feature type="domain" description="HTH lacI-type" evidence="5">
    <location>
        <begin position="1"/>
        <end position="53"/>
    </location>
</feature>
<dbReference type="GO" id="GO:0000976">
    <property type="term" value="F:transcription cis-regulatory region binding"/>
    <property type="evidence" value="ECO:0007669"/>
    <property type="project" value="TreeGrafter"/>
</dbReference>
<dbReference type="Pfam" id="PF00356">
    <property type="entry name" value="LacI"/>
    <property type="match status" value="1"/>
</dbReference>
<dbReference type="GO" id="GO:0003700">
    <property type="term" value="F:DNA-binding transcription factor activity"/>
    <property type="evidence" value="ECO:0007669"/>
    <property type="project" value="TreeGrafter"/>
</dbReference>
<evidence type="ECO:0000313" key="7">
    <source>
        <dbReference type="Proteomes" id="UP000198935"/>
    </source>
</evidence>
<dbReference type="Proteomes" id="UP000198935">
    <property type="component" value="Unassembled WGS sequence"/>
</dbReference>
<keyword evidence="3" id="KW-0238">DNA-binding</keyword>
<reference evidence="7" key="1">
    <citation type="submission" date="2016-10" db="EMBL/GenBank/DDBJ databases">
        <authorList>
            <person name="Varghese N."/>
            <person name="Submissions S."/>
        </authorList>
    </citation>
    <scope>NUCLEOTIDE SEQUENCE [LARGE SCALE GENOMIC DNA]</scope>
    <source>
        <strain evidence="7">SP</strain>
    </source>
</reference>
<name>A0A1H3RH58_9BACI</name>
<evidence type="ECO:0000256" key="4">
    <source>
        <dbReference type="ARBA" id="ARBA00023163"/>
    </source>
</evidence>
<sequence>MQLIADTAGYSKYVVSKTLNGKPGVSEATRQKILFVAKQLGYFKENSGENIQEDQYKSIHNGFVLVVMPNHRYQNVESNYWSKIFNGIIDELEDLGIGVVVISSQNNLSDSVKTSNLLGIITVGLVATEMLLQLSKHQVPFVMVDHEDPLIKADSIFMDNVDGVFKVTSHLIGLGHKELKFIGDINYSRSFYDRWIGFRTALEKHYDACNPKSCLLNMEYDDGTMLSMRFKKQLDQWRKKSVPLPSGFVCANDQIAEQIMAALQESGYSVPGDCSVTGFDNLDHVSSLSPPLSTVQVLKEAIGKRAVSKLFWRIRNVEYPAEKILVSCETIIRDSVGLPK</sequence>
<dbReference type="PANTHER" id="PTHR30146:SF148">
    <property type="entry name" value="HTH-TYPE TRANSCRIPTIONAL REPRESSOR PURR-RELATED"/>
    <property type="match status" value="1"/>
</dbReference>
<dbReference type="SMART" id="SM00354">
    <property type="entry name" value="HTH_LACI"/>
    <property type="match status" value="1"/>
</dbReference>
<dbReference type="InterPro" id="IPR000843">
    <property type="entry name" value="HTH_LacI"/>
</dbReference>
<dbReference type="InterPro" id="IPR046335">
    <property type="entry name" value="LacI/GalR-like_sensor"/>
</dbReference>
<evidence type="ECO:0000256" key="2">
    <source>
        <dbReference type="ARBA" id="ARBA00023015"/>
    </source>
</evidence>
<dbReference type="SUPFAM" id="SSF47413">
    <property type="entry name" value="lambda repressor-like DNA-binding domains"/>
    <property type="match status" value="1"/>
</dbReference>
<gene>
    <name evidence="6" type="ORF">SAMN05421736_10890</name>
</gene>
<evidence type="ECO:0000259" key="5">
    <source>
        <dbReference type="PROSITE" id="PS50932"/>
    </source>
</evidence>
<protein>
    <submittedName>
        <fullName evidence="6">LacI family transcriptional regulator</fullName>
    </submittedName>
</protein>
<dbReference type="Pfam" id="PF13377">
    <property type="entry name" value="Peripla_BP_3"/>
    <property type="match status" value="1"/>
</dbReference>
<keyword evidence="2" id="KW-0805">Transcription regulation</keyword>
<keyword evidence="4" id="KW-0804">Transcription</keyword>
<dbReference type="PROSITE" id="PS50932">
    <property type="entry name" value="HTH_LACI_2"/>
    <property type="match status" value="1"/>
</dbReference>
<evidence type="ECO:0000313" key="6">
    <source>
        <dbReference type="EMBL" id="SDZ24685.1"/>
    </source>
</evidence>
<accession>A0A1H3RH58</accession>
<dbReference type="EMBL" id="FNPI01000008">
    <property type="protein sequence ID" value="SDZ24685.1"/>
    <property type="molecule type" value="Genomic_DNA"/>
</dbReference>
<organism evidence="6 7">
    <name type="scientific">Evansella caseinilytica</name>
    <dbReference type="NCBI Taxonomy" id="1503961"/>
    <lineage>
        <taxon>Bacteria</taxon>
        <taxon>Bacillati</taxon>
        <taxon>Bacillota</taxon>
        <taxon>Bacilli</taxon>
        <taxon>Bacillales</taxon>
        <taxon>Bacillaceae</taxon>
        <taxon>Evansella</taxon>
    </lineage>
</organism>
<dbReference type="InterPro" id="IPR028082">
    <property type="entry name" value="Peripla_BP_I"/>
</dbReference>
<dbReference type="Gene3D" id="3.40.50.2300">
    <property type="match status" value="2"/>
</dbReference>
<dbReference type="CDD" id="cd01392">
    <property type="entry name" value="HTH_LacI"/>
    <property type="match status" value="1"/>
</dbReference>
<dbReference type="Gene3D" id="1.10.260.40">
    <property type="entry name" value="lambda repressor-like DNA-binding domains"/>
    <property type="match status" value="1"/>
</dbReference>
<dbReference type="PANTHER" id="PTHR30146">
    <property type="entry name" value="LACI-RELATED TRANSCRIPTIONAL REPRESSOR"/>
    <property type="match status" value="1"/>
</dbReference>
<dbReference type="STRING" id="1503961.SAMN05421736_10890"/>
<dbReference type="InterPro" id="IPR010982">
    <property type="entry name" value="Lambda_DNA-bd_dom_sf"/>
</dbReference>
<proteinExistence type="predicted"/>
<keyword evidence="7" id="KW-1185">Reference proteome</keyword>
<dbReference type="CDD" id="cd19974">
    <property type="entry name" value="PBP1_LacI-like"/>
    <property type="match status" value="1"/>
</dbReference>
<keyword evidence="1" id="KW-0678">Repressor</keyword>
<evidence type="ECO:0000256" key="1">
    <source>
        <dbReference type="ARBA" id="ARBA00022491"/>
    </source>
</evidence>
<dbReference type="AlphaFoldDB" id="A0A1H3RH58"/>